<evidence type="ECO:0000313" key="7">
    <source>
        <dbReference type="Proteomes" id="UP000838412"/>
    </source>
</evidence>
<dbReference type="InterPro" id="IPR013083">
    <property type="entry name" value="Znf_RING/FYVE/PHD"/>
</dbReference>
<feature type="region of interest" description="Disordered" evidence="4">
    <location>
        <begin position="1"/>
        <end position="26"/>
    </location>
</feature>
<evidence type="ECO:0000313" key="6">
    <source>
        <dbReference type="EMBL" id="CAH1256574.1"/>
    </source>
</evidence>
<protein>
    <submittedName>
        <fullName evidence="6">Hypp1682 protein</fullName>
    </submittedName>
</protein>
<keyword evidence="3" id="KW-0862">Zinc</keyword>
<keyword evidence="2" id="KW-0863">Zinc-finger</keyword>
<feature type="compositionally biased region" description="Polar residues" evidence="4">
    <location>
        <begin position="1"/>
        <end position="14"/>
    </location>
</feature>
<dbReference type="InterPro" id="IPR018957">
    <property type="entry name" value="Znf_C3HC4_RING-type"/>
</dbReference>
<keyword evidence="7" id="KW-1185">Reference proteome</keyword>
<sequence>MAENPQQQPSTSQEPHQEPREAETRPVPSLVLSCAVCKSEACQEPKLFPCLHTACRSCILANSNVAGPGAHGGIQGLMFEHLTEYPVLYTVMWVGV</sequence>
<evidence type="ECO:0000256" key="4">
    <source>
        <dbReference type="SAM" id="MobiDB-lite"/>
    </source>
</evidence>
<dbReference type="Pfam" id="PF00097">
    <property type="entry name" value="zf-C3HC4"/>
    <property type="match status" value="1"/>
</dbReference>
<proteinExistence type="predicted"/>
<feature type="domain" description="Zinc finger C3HC4 RING-type" evidence="5">
    <location>
        <begin position="34"/>
        <end position="62"/>
    </location>
</feature>
<evidence type="ECO:0000256" key="2">
    <source>
        <dbReference type="ARBA" id="ARBA00022771"/>
    </source>
</evidence>
<evidence type="ECO:0000256" key="1">
    <source>
        <dbReference type="ARBA" id="ARBA00022723"/>
    </source>
</evidence>
<name>A0A8J9ZN70_BRALA</name>
<dbReference type="Gene3D" id="3.30.40.10">
    <property type="entry name" value="Zinc/RING finger domain, C3HC4 (zinc finger)"/>
    <property type="match status" value="1"/>
</dbReference>
<feature type="compositionally biased region" description="Basic and acidic residues" evidence="4">
    <location>
        <begin position="15"/>
        <end position="24"/>
    </location>
</feature>
<keyword evidence="1" id="KW-0479">Metal-binding</keyword>
<dbReference type="EMBL" id="OV696688">
    <property type="protein sequence ID" value="CAH1256574.1"/>
    <property type="molecule type" value="Genomic_DNA"/>
</dbReference>
<organism evidence="6 7">
    <name type="scientific">Branchiostoma lanceolatum</name>
    <name type="common">Common lancelet</name>
    <name type="synonym">Amphioxus lanceolatum</name>
    <dbReference type="NCBI Taxonomy" id="7740"/>
    <lineage>
        <taxon>Eukaryota</taxon>
        <taxon>Metazoa</taxon>
        <taxon>Chordata</taxon>
        <taxon>Cephalochordata</taxon>
        <taxon>Leptocardii</taxon>
        <taxon>Amphioxiformes</taxon>
        <taxon>Branchiostomatidae</taxon>
        <taxon>Branchiostoma</taxon>
    </lineage>
</organism>
<dbReference type="GO" id="GO:0008270">
    <property type="term" value="F:zinc ion binding"/>
    <property type="evidence" value="ECO:0007669"/>
    <property type="project" value="UniProtKB-KW"/>
</dbReference>
<accession>A0A8J9ZN70</accession>
<dbReference type="AlphaFoldDB" id="A0A8J9ZN70"/>
<dbReference type="Proteomes" id="UP000838412">
    <property type="component" value="Chromosome 3"/>
</dbReference>
<gene>
    <name evidence="6" type="primary">Hypp1682</name>
    <name evidence="6" type="ORF">BLAG_LOCUS14822</name>
</gene>
<evidence type="ECO:0000259" key="5">
    <source>
        <dbReference type="Pfam" id="PF00097"/>
    </source>
</evidence>
<evidence type="ECO:0000256" key="3">
    <source>
        <dbReference type="ARBA" id="ARBA00022833"/>
    </source>
</evidence>
<dbReference type="SUPFAM" id="SSF57850">
    <property type="entry name" value="RING/U-box"/>
    <property type="match status" value="1"/>
</dbReference>
<reference evidence="6" key="1">
    <citation type="submission" date="2022-01" db="EMBL/GenBank/DDBJ databases">
        <authorList>
            <person name="Braso-Vives M."/>
        </authorList>
    </citation>
    <scope>NUCLEOTIDE SEQUENCE</scope>
</reference>